<evidence type="ECO:0000256" key="4">
    <source>
        <dbReference type="SAM" id="MobiDB-lite"/>
    </source>
</evidence>
<dbReference type="AlphaFoldDB" id="A0A448YSY2"/>
<dbReference type="InterPro" id="IPR031632">
    <property type="entry name" value="SVIP"/>
</dbReference>
<evidence type="ECO:0000256" key="1">
    <source>
        <dbReference type="ARBA" id="ARBA00022707"/>
    </source>
</evidence>
<evidence type="ECO:0000313" key="6">
    <source>
        <dbReference type="Proteomes" id="UP000290900"/>
    </source>
</evidence>
<keyword evidence="2" id="KW-0564">Palmitate</keyword>
<proteinExistence type="predicted"/>
<dbReference type="FunCoup" id="A0A448YSY2">
    <property type="interactions" value="28"/>
</dbReference>
<keyword evidence="1" id="KW-0519">Myristate</keyword>
<feature type="region of interest" description="Disordered" evidence="4">
    <location>
        <begin position="29"/>
        <end position="125"/>
    </location>
</feature>
<keyword evidence="3" id="KW-0449">Lipoprotein</keyword>
<evidence type="ECO:0000313" key="5">
    <source>
        <dbReference type="EMBL" id="VEU24018.1"/>
    </source>
</evidence>
<organism evidence="5 6">
    <name type="scientific">Brettanomyces naardenensis</name>
    <name type="common">Yeast</name>
    <dbReference type="NCBI Taxonomy" id="13370"/>
    <lineage>
        <taxon>Eukaryota</taxon>
        <taxon>Fungi</taxon>
        <taxon>Dikarya</taxon>
        <taxon>Ascomycota</taxon>
        <taxon>Saccharomycotina</taxon>
        <taxon>Pichiomycetes</taxon>
        <taxon>Pichiales</taxon>
        <taxon>Pichiaceae</taxon>
        <taxon>Brettanomyces</taxon>
    </lineage>
</organism>
<feature type="compositionally biased region" description="Low complexity" evidence="4">
    <location>
        <begin position="61"/>
        <end position="77"/>
    </location>
</feature>
<gene>
    <name evidence="5" type="ORF">BRENAR_LOCUS4747</name>
</gene>
<name>A0A448YSY2_BRENA</name>
<feature type="compositionally biased region" description="Basic and acidic residues" evidence="4">
    <location>
        <begin position="90"/>
        <end position="125"/>
    </location>
</feature>
<dbReference type="Proteomes" id="UP000290900">
    <property type="component" value="Unassembled WGS sequence"/>
</dbReference>
<keyword evidence="6" id="KW-1185">Reference proteome</keyword>
<reference evidence="5 6" key="1">
    <citation type="submission" date="2018-12" db="EMBL/GenBank/DDBJ databases">
        <authorList>
            <person name="Tiukova I."/>
            <person name="Dainat J."/>
        </authorList>
    </citation>
    <scope>NUCLEOTIDE SEQUENCE [LARGE SCALE GENOMIC DNA]</scope>
</reference>
<protein>
    <submittedName>
        <fullName evidence="5">DEKNAAC105245</fullName>
    </submittedName>
</protein>
<dbReference type="EMBL" id="CAACVR010000067">
    <property type="protein sequence ID" value="VEU24018.1"/>
    <property type="molecule type" value="Genomic_DNA"/>
</dbReference>
<accession>A0A448YSY2</accession>
<evidence type="ECO:0000256" key="2">
    <source>
        <dbReference type="ARBA" id="ARBA00023139"/>
    </source>
</evidence>
<dbReference type="InParanoid" id="A0A448YSY2"/>
<dbReference type="Pfam" id="PF15811">
    <property type="entry name" value="SVIP"/>
    <property type="match status" value="1"/>
</dbReference>
<evidence type="ECO:0000256" key="3">
    <source>
        <dbReference type="ARBA" id="ARBA00023288"/>
    </source>
</evidence>
<sequence>MGLCCSSPEEEVKASIPISSGLRVGTVRTPVHINKAKKSNVKPGKSRVTPIKGQKLGTGKSESNTESANAKESAAKAAQERLAQTKKKNEKGTLGKKLAEQKKKTPKDAALEEYNQKNEKPLVYD</sequence>